<evidence type="ECO:0000313" key="1">
    <source>
        <dbReference type="EMBL" id="ACB96243.1"/>
    </source>
</evidence>
<dbReference type="STRING" id="395963.Bind_2671"/>
<dbReference type="SUPFAM" id="SSF52540">
    <property type="entry name" value="P-loop containing nucleoside triphosphate hydrolases"/>
    <property type="match status" value="1"/>
</dbReference>
<dbReference type="Proteomes" id="UP000001695">
    <property type="component" value="Chromosome"/>
</dbReference>
<evidence type="ECO:0000313" key="2">
    <source>
        <dbReference type="Proteomes" id="UP000001695"/>
    </source>
</evidence>
<organism evidence="1 2">
    <name type="scientific">Beijerinckia indica subsp. indica (strain ATCC 9039 / DSM 1715 / NCIMB 8712)</name>
    <dbReference type="NCBI Taxonomy" id="395963"/>
    <lineage>
        <taxon>Bacteria</taxon>
        <taxon>Pseudomonadati</taxon>
        <taxon>Pseudomonadota</taxon>
        <taxon>Alphaproteobacteria</taxon>
        <taxon>Hyphomicrobiales</taxon>
        <taxon>Beijerinckiaceae</taxon>
        <taxon>Beijerinckia</taxon>
    </lineage>
</organism>
<reference evidence="2" key="1">
    <citation type="submission" date="2008-03" db="EMBL/GenBank/DDBJ databases">
        <title>Complete sequence of chromosome of Beijerinckia indica subsp. indica ATCC 9039.</title>
        <authorList>
            <consortium name="US DOE Joint Genome Institute"/>
            <person name="Copeland A."/>
            <person name="Lucas S."/>
            <person name="Lapidus A."/>
            <person name="Glavina del Rio T."/>
            <person name="Dalin E."/>
            <person name="Tice H."/>
            <person name="Bruce D."/>
            <person name="Goodwin L."/>
            <person name="Pitluck S."/>
            <person name="LaButti K."/>
            <person name="Schmutz J."/>
            <person name="Larimer F."/>
            <person name="Land M."/>
            <person name="Hauser L."/>
            <person name="Kyrpides N."/>
            <person name="Mikhailova N."/>
            <person name="Dunfield P.F."/>
            <person name="Dedysh S.N."/>
            <person name="Liesack W."/>
            <person name="Saw J.H."/>
            <person name="Alam M."/>
            <person name="Chen Y."/>
            <person name="Murrell J.C."/>
            <person name="Richardson P."/>
        </authorList>
    </citation>
    <scope>NUCLEOTIDE SEQUENCE [LARGE SCALE GENOMIC DNA]</scope>
    <source>
        <strain evidence="2">ATCC 9039 / DSM 1715 / NCIMB 8712</strain>
    </source>
</reference>
<dbReference type="Gene3D" id="3.40.50.300">
    <property type="entry name" value="P-loop containing nucleotide triphosphate hydrolases"/>
    <property type="match status" value="1"/>
</dbReference>
<dbReference type="EMBL" id="CP001016">
    <property type="protein sequence ID" value="ACB96243.1"/>
    <property type="molecule type" value="Genomic_DNA"/>
</dbReference>
<name>B2IJC5_BEII9</name>
<dbReference type="KEGG" id="bid:Bind_2671"/>
<protein>
    <recommendedName>
        <fullName evidence="3">RecA-family ATPase-like protein</fullName>
    </recommendedName>
</protein>
<dbReference type="OrthoDB" id="1496333at2"/>
<sequence>MTEHLSSPLGAEKCINLRMVESLSVQKSGTEKPLITATPFIPIDPRRIPTRQWLYGFHMIRGNASATIAPGGIGKSSLLIAEALAIATGRPLLGIQPDGRANVWIWNGEDPRDELERRVTGAMLHHSIDPREISGRLFLDSGREQELIIAETSRSGTQVIRPLEERMVQELISKQIGLFTVDPFVSSHRVTENDNNAIDIVVKTWARIAQRAKCAVELVHHVRKTNGTEVTVEDGRGASALLAAVRSARVLKQMTTEEAKEAGVENRKAFFKVEIGKANLSLPPDKAKWFMLSSVNLGNGPPDASQMLGDNVGVVGRWTWPSALDGLTVSDLLAVQRRIHEGQWREDIRSSA</sequence>
<keyword evidence="2" id="KW-1185">Reference proteome</keyword>
<dbReference type="RefSeq" id="WP_012385594.1">
    <property type="nucleotide sequence ID" value="NC_010581.1"/>
</dbReference>
<evidence type="ECO:0008006" key="3">
    <source>
        <dbReference type="Google" id="ProtNLM"/>
    </source>
</evidence>
<dbReference type="AlphaFoldDB" id="B2IJC5"/>
<gene>
    <name evidence="1" type="ordered locus">Bind_2671</name>
</gene>
<dbReference type="HOGENOM" id="CLU_055618_0_0_5"/>
<reference evidence="1 2" key="2">
    <citation type="journal article" date="2010" name="J. Bacteriol.">
        <title>Complete genome sequence of Beijerinckia indica subsp. indica.</title>
        <authorList>
            <person name="Tamas I."/>
            <person name="Dedysh S.N."/>
            <person name="Liesack W."/>
            <person name="Stott M.B."/>
            <person name="Alam M."/>
            <person name="Murrell J.C."/>
            <person name="Dunfield P.F."/>
        </authorList>
    </citation>
    <scope>NUCLEOTIDE SEQUENCE [LARGE SCALE GENOMIC DNA]</scope>
    <source>
        <strain evidence="2">ATCC 9039 / DSM 1715 / NCIMB 8712</strain>
    </source>
</reference>
<dbReference type="Pfam" id="PF13481">
    <property type="entry name" value="AAA_25"/>
    <property type="match status" value="1"/>
</dbReference>
<accession>B2IJC5</accession>
<proteinExistence type="predicted"/>
<dbReference type="InterPro" id="IPR027417">
    <property type="entry name" value="P-loop_NTPase"/>
</dbReference>
<dbReference type="eggNOG" id="COG3598">
    <property type="taxonomic scope" value="Bacteria"/>
</dbReference>